<feature type="transmembrane region" description="Helical" evidence="8">
    <location>
        <begin position="35"/>
        <end position="53"/>
    </location>
</feature>
<evidence type="ECO:0000256" key="4">
    <source>
        <dbReference type="ARBA" id="ARBA00022544"/>
    </source>
</evidence>
<organism evidence="9 10">
    <name type="scientific">Clostridium amylolyticum</name>
    <dbReference type="NCBI Taxonomy" id="1121298"/>
    <lineage>
        <taxon>Bacteria</taxon>
        <taxon>Bacillati</taxon>
        <taxon>Bacillota</taxon>
        <taxon>Clostridia</taxon>
        <taxon>Eubacteriales</taxon>
        <taxon>Clostridiaceae</taxon>
        <taxon>Clostridium</taxon>
    </lineage>
</organism>
<feature type="transmembrane region" description="Helical" evidence="8">
    <location>
        <begin position="102"/>
        <end position="127"/>
    </location>
</feature>
<evidence type="ECO:0000256" key="6">
    <source>
        <dbReference type="ARBA" id="ARBA00022989"/>
    </source>
</evidence>
<dbReference type="PANTHER" id="PTHR34975">
    <property type="entry name" value="SPORE GERMINATION PROTEIN A2"/>
    <property type="match status" value="1"/>
</dbReference>
<evidence type="ECO:0000256" key="5">
    <source>
        <dbReference type="ARBA" id="ARBA00022692"/>
    </source>
</evidence>
<proteinExistence type="inferred from homology"/>
<feature type="transmembrane region" description="Helical" evidence="8">
    <location>
        <begin position="178"/>
        <end position="200"/>
    </location>
</feature>
<dbReference type="OrthoDB" id="1675410at2"/>
<evidence type="ECO:0000313" key="10">
    <source>
        <dbReference type="Proteomes" id="UP000184080"/>
    </source>
</evidence>
<comment type="similarity">
    <text evidence="2">Belongs to the amino acid-polyamine-organocation (APC) superfamily. Spore germination protein (SGP) (TC 2.A.3.9) family.</text>
</comment>
<dbReference type="Proteomes" id="UP000184080">
    <property type="component" value="Unassembled WGS sequence"/>
</dbReference>
<dbReference type="PANTHER" id="PTHR34975:SF2">
    <property type="entry name" value="SPORE GERMINATION PROTEIN A2"/>
    <property type="match status" value="1"/>
</dbReference>
<dbReference type="RefSeq" id="WP_073005686.1">
    <property type="nucleotide sequence ID" value="NZ_FQZO01000002.1"/>
</dbReference>
<keyword evidence="10" id="KW-1185">Reference proteome</keyword>
<keyword evidence="5 8" id="KW-0812">Transmembrane</keyword>
<keyword evidence="3" id="KW-0813">Transport</keyword>
<name>A0A1M6F613_9CLOT</name>
<gene>
    <name evidence="9" type="ORF">SAMN05444401_1819</name>
</gene>
<evidence type="ECO:0000313" key="9">
    <source>
        <dbReference type="EMBL" id="SHI93145.1"/>
    </source>
</evidence>
<evidence type="ECO:0000256" key="1">
    <source>
        <dbReference type="ARBA" id="ARBA00004141"/>
    </source>
</evidence>
<feature type="transmembrane region" description="Helical" evidence="8">
    <location>
        <begin position="212"/>
        <end position="245"/>
    </location>
</feature>
<keyword evidence="6 8" id="KW-1133">Transmembrane helix</keyword>
<dbReference type="GO" id="GO:0016020">
    <property type="term" value="C:membrane"/>
    <property type="evidence" value="ECO:0007669"/>
    <property type="project" value="UniProtKB-SubCell"/>
</dbReference>
<comment type="subcellular location">
    <subcellularLocation>
        <location evidence="1">Membrane</location>
        <topology evidence="1">Multi-pass membrane protein</topology>
    </subcellularLocation>
</comment>
<evidence type="ECO:0000256" key="8">
    <source>
        <dbReference type="SAM" id="Phobius"/>
    </source>
</evidence>
<dbReference type="EMBL" id="FQZO01000002">
    <property type="protein sequence ID" value="SHI93145.1"/>
    <property type="molecule type" value="Genomic_DNA"/>
</dbReference>
<dbReference type="NCBIfam" id="TIGR00912">
    <property type="entry name" value="2A0309"/>
    <property type="match status" value="1"/>
</dbReference>
<feature type="transmembrane region" description="Helical" evidence="8">
    <location>
        <begin position="333"/>
        <end position="351"/>
    </location>
</feature>
<feature type="transmembrane region" description="Helical" evidence="8">
    <location>
        <begin position="265"/>
        <end position="287"/>
    </location>
</feature>
<reference evidence="9 10" key="1">
    <citation type="submission" date="2016-11" db="EMBL/GenBank/DDBJ databases">
        <authorList>
            <person name="Jaros S."/>
            <person name="Januszkiewicz K."/>
            <person name="Wedrychowicz H."/>
        </authorList>
    </citation>
    <scope>NUCLEOTIDE SEQUENCE [LARGE SCALE GENOMIC DNA]</scope>
    <source>
        <strain evidence="9 10">DSM 21864</strain>
    </source>
</reference>
<dbReference type="STRING" id="1121298.SAMN05444401_1819"/>
<dbReference type="AlphaFoldDB" id="A0A1M6F613"/>
<feature type="transmembrane region" description="Helical" evidence="8">
    <location>
        <begin position="139"/>
        <end position="158"/>
    </location>
</feature>
<evidence type="ECO:0000256" key="7">
    <source>
        <dbReference type="ARBA" id="ARBA00023136"/>
    </source>
</evidence>
<evidence type="ECO:0000256" key="3">
    <source>
        <dbReference type="ARBA" id="ARBA00022448"/>
    </source>
</evidence>
<dbReference type="InterPro" id="IPR004761">
    <property type="entry name" value="Spore_GerAB"/>
</dbReference>
<feature type="transmembrane region" description="Helical" evidence="8">
    <location>
        <begin position="65"/>
        <end position="90"/>
    </location>
</feature>
<dbReference type="Pfam" id="PF03845">
    <property type="entry name" value="Spore_permease"/>
    <property type="match status" value="1"/>
</dbReference>
<evidence type="ECO:0000256" key="2">
    <source>
        <dbReference type="ARBA" id="ARBA00007998"/>
    </source>
</evidence>
<dbReference type="GO" id="GO:0009847">
    <property type="term" value="P:spore germination"/>
    <property type="evidence" value="ECO:0007669"/>
    <property type="project" value="InterPro"/>
</dbReference>
<accession>A0A1M6F613</accession>
<sequence>MNETISNKQGVSLLVLFTIAGNLIFGISAEAKKDAWLALILGFVITIPILWIYSKLLSLLPGKNIYELCLTAFGKITGAFVSLFFIWFSLHLGALVLFDFNVYINVVGLIYTPELVISIMILTLCIAAGKYGVRILGRWGDFFFKIVFLLIIFVPLLSVQNMKIQNILPVLQGGIKPVLSAAVSAYSFPFGETIIFMPIMAMLQDKKSYFKVYLAGSLIGALFLLIITFTNILVLGAYALSINYFPTYITVSLIAIGDFFQRIQILVSILFLLCGFVEITICLISASKGLSKIFNLKDYKFFLTPCALLIINLSYIVFNNDIESTRFMPGFDHYYKIFITALLPFLVLIAAKYKLKKGKKLSSKEPSKTSDS</sequence>
<feature type="transmembrane region" description="Helical" evidence="8">
    <location>
        <begin position="12"/>
        <end position="29"/>
    </location>
</feature>
<feature type="transmembrane region" description="Helical" evidence="8">
    <location>
        <begin position="299"/>
        <end position="318"/>
    </location>
</feature>
<keyword evidence="4" id="KW-0309">Germination</keyword>
<protein>
    <submittedName>
        <fullName evidence="9">Spore germination protein KB</fullName>
    </submittedName>
</protein>
<keyword evidence="7 8" id="KW-0472">Membrane</keyword>